<dbReference type="RefSeq" id="WP_231464621.1">
    <property type="nucleotide sequence ID" value="NZ_JAJOHW010000142.1"/>
</dbReference>
<feature type="chain" id="PRO_5047342556" evidence="1">
    <location>
        <begin position="21"/>
        <end position="280"/>
    </location>
</feature>
<proteinExistence type="predicted"/>
<evidence type="ECO:0000313" key="4">
    <source>
        <dbReference type="Proteomes" id="UP001595999"/>
    </source>
</evidence>
<keyword evidence="4" id="KW-1185">Reference proteome</keyword>
<dbReference type="Pfam" id="PF04187">
    <property type="entry name" value="Cofac_haem_bdg"/>
    <property type="match status" value="1"/>
</dbReference>
<dbReference type="CDD" id="cd14727">
    <property type="entry name" value="ChanN-like"/>
    <property type="match status" value="1"/>
</dbReference>
<dbReference type="InterPro" id="IPR007314">
    <property type="entry name" value="Cofac_haem-bd_dom"/>
</dbReference>
<protein>
    <submittedName>
        <fullName evidence="3">ChaN family lipoprotein</fullName>
    </submittedName>
</protein>
<dbReference type="PIRSF" id="PIRSF020419">
    <property type="entry name" value="Fe_uptake_reg_CjrA_prd"/>
    <property type="match status" value="1"/>
</dbReference>
<evidence type="ECO:0000259" key="2">
    <source>
        <dbReference type="Pfam" id="PF04187"/>
    </source>
</evidence>
<dbReference type="Gene3D" id="1.10.8.760">
    <property type="entry name" value="Haem-binding uptake, Tiki superfamily, ChaN, domain 2"/>
    <property type="match status" value="1"/>
</dbReference>
<gene>
    <name evidence="3" type="ORF">ACFO0R_17495</name>
</gene>
<dbReference type="Gene3D" id="3.40.50.11550">
    <property type="match status" value="1"/>
</dbReference>
<comment type="caution">
    <text evidence="3">The sequence shown here is derived from an EMBL/GenBank/DDBJ whole genome shotgun (WGS) entry which is preliminary data.</text>
</comment>
<dbReference type="Proteomes" id="UP001595999">
    <property type="component" value="Unassembled WGS sequence"/>
</dbReference>
<sequence>MKSIWKLLLIALLSGCAALAPETEPAGDPPGRIVDLRSGATLPPAQLLRQLADTPRLLVGEKHDNREHHRIERWLATELAARRPQGSVLLEMLTPSQQAKVEQAQAGLRAGQSWSGEALAQAVDWQPGWPWPLYGKLAEHLLRAPYPLLAANLDRNEMQAVYRSQVQLPGQASTRPEVRAKLSELIREEHGGEVKAEHLASMLAVQQARDRRMAERLLAAPAPALLIAGAYHAAADIGVPLHVRDLQPQAPLRVLILAEEGMKLDARQGDYAWFVAPARP</sequence>
<feature type="signal peptide" evidence="1">
    <location>
        <begin position="1"/>
        <end position="20"/>
    </location>
</feature>
<evidence type="ECO:0000256" key="1">
    <source>
        <dbReference type="SAM" id="SignalP"/>
    </source>
</evidence>
<dbReference type="EMBL" id="JBHSEK010000013">
    <property type="protein sequence ID" value="MFC4491407.1"/>
    <property type="molecule type" value="Genomic_DNA"/>
</dbReference>
<reference evidence="4" key="1">
    <citation type="journal article" date="2019" name="Int. J. Syst. Evol. Microbiol.">
        <title>The Global Catalogue of Microorganisms (GCM) 10K type strain sequencing project: providing services to taxonomists for standard genome sequencing and annotation.</title>
        <authorList>
            <consortium name="The Broad Institute Genomics Platform"/>
            <consortium name="The Broad Institute Genome Sequencing Center for Infectious Disease"/>
            <person name="Wu L."/>
            <person name="Ma J."/>
        </authorList>
    </citation>
    <scope>NUCLEOTIDE SEQUENCE [LARGE SCALE GENOMIC DNA]</scope>
    <source>
        <strain evidence="4">CGMCC 4.7608</strain>
    </source>
</reference>
<accession>A0ABV8ZUM8</accession>
<dbReference type="SUPFAM" id="SSF159501">
    <property type="entry name" value="EreA/ChaN-like"/>
    <property type="match status" value="1"/>
</dbReference>
<feature type="domain" description="Haem-binding uptake Tiki superfamily ChaN" evidence="2">
    <location>
        <begin position="47"/>
        <end position="243"/>
    </location>
</feature>
<dbReference type="InterPro" id="IPR016773">
    <property type="entry name" value="Fe3_uptake_reg_CjrA_prd"/>
</dbReference>
<evidence type="ECO:0000313" key="3">
    <source>
        <dbReference type="EMBL" id="MFC4491407.1"/>
    </source>
</evidence>
<keyword evidence="3" id="KW-0449">Lipoprotein</keyword>
<name>A0ABV8ZUM8_9NEIS</name>
<keyword evidence="1" id="KW-0732">Signal</keyword>
<organism evidence="3 4">
    <name type="scientific">Chromobacterium aquaticum</name>
    <dbReference type="NCBI Taxonomy" id="467180"/>
    <lineage>
        <taxon>Bacteria</taxon>
        <taxon>Pseudomonadati</taxon>
        <taxon>Pseudomonadota</taxon>
        <taxon>Betaproteobacteria</taxon>
        <taxon>Neisseriales</taxon>
        <taxon>Chromobacteriaceae</taxon>
        <taxon>Chromobacterium</taxon>
    </lineage>
</organism>